<gene>
    <name evidence="8" type="ORF">GN958_ATG19054</name>
</gene>
<dbReference type="PANTHER" id="PTHR24276">
    <property type="entry name" value="POLYSERASE-RELATED"/>
    <property type="match status" value="1"/>
</dbReference>
<keyword evidence="6" id="KW-0325">Glycoprotein</keyword>
<evidence type="ECO:0000256" key="4">
    <source>
        <dbReference type="ARBA" id="ARBA00023026"/>
    </source>
</evidence>
<dbReference type="SUPFAM" id="SSF50494">
    <property type="entry name" value="Trypsin-like serine proteases"/>
    <property type="match status" value="1"/>
</dbReference>
<feature type="domain" description="Peptidase S1" evidence="7">
    <location>
        <begin position="22"/>
        <end position="243"/>
    </location>
</feature>
<dbReference type="AlphaFoldDB" id="A0A8S9TUT9"/>
<dbReference type="Pfam" id="PF00089">
    <property type="entry name" value="Trypsin"/>
    <property type="match status" value="1"/>
</dbReference>
<evidence type="ECO:0000256" key="3">
    <source>
        <dbReference type="ARBA" id="ARBA00022729"/>
    </source>
</evidence>
<evidence type="ECO:0000256" key="1">
    <source>
        <dbReference type="ARBA" id="ARBA00004613"/>
    </source>
</evidence>
<keyword evidence="4" id="KW-0843">Virulence</keyword>
<sequence>MSNLVSKHMIAYNSLHRKYDTVLHPTFTVPLHFLPLAVQANQDIASTIFKIKLLQCDHRFNGGSTGKRILFLRYLLWYPDRTAVRPHYCVLSRCGSSSIFLGVRQIKGGKVEKIRAIETFRHPLYNSTWSTYDVALLNFEKPSTHSSVRLGDAGGSDNKPGTMATVLGWGIMSGEDFAQLLQSADAEIIPDTECAKYAIDTDAMLCAGAKRGKGICGGDIGGPLVTNNGVVVGIASALFTSAD</sequence>
<dbReference type="Gene3D" id="2.40.10.10">
    <property type="entry name" value="Trypsin-like serine proteases"/>
    <property type="match status" value="1"/>
</dbReference>
<accession>A0A8S9TUT9</accession>
<dbReference type="InterPro" id="IPR001254">
    <property type="entry name" value="Trypsin_dom"/>
</dbReference>
<protein>
    <submittedName>
        <fullName evidence="8">Trypsin</fullName>
    </submittedName>
</protein>
<dbReference type="InterPro" id="IPR050430">
    <property type="entry name" value="Peptidase_S1"/>
</dbReference>
<dbReference type="PANTHER" id="PTHR24276:SF98">
    <property type="entry name" value="FI18310P1-RELATED"/>
    <property type="match status" value="1"/>
</dbReference>
<reference evidence="8" key="1">
    <citation type="submission" date="2020-03" db="EMBL/GenBank/DDBJ databases">
        <title>Hybrid Assembly of Korean Phytophthora infestans isolates.</title>
        <authorList>
            <person name="Prokchorchik M."/>
            <person name="Lee Y."/>
            <person name="Seo J."/>
            <person name="Cho J.-H."/>
            <person name="Park Y.-E."/>
            <person name="Jang D.-C."/>
            <person name="Im J.-S."/>
            <person name="Choi J.-G."/>
            <person name="Park H.-J."/>
            <person name="Lee G.-B."/>
            <person name="Lee Y.-G."/>
            <person name="Hong S.-Y."/>
            <person name="Cho K."/>
            <person name="Sohn K.H."/>
        </authorList>
    </citation>
    <scope>NUCLEOTIDE SEQUENCE</scope>
    <source>
        <strain evidence="8">KR_2_A2</strain>
    </source>
</reference>
<name>A0A8S9TUT9_PHYIN</name>
<evidence type="ECO:0000256" key="5">
    <source>
        <dbReference type="ARBA" id="ARBA00023157"/>
    </source>
</evidence>
<dbReference type="GO" id="GO:0006508">
    <property type="term" value="P:proteolysis"/>
    <property type="evidence" value="ECO:0007669"/>
    <property type="project" value="InterPro"/>
</dbReference>
<proteinExistence type="predicted"/>
<keyword evidence="3" id="KW-0732">Signal</keyword>
<dbReference type="EMBL" id="JAACNO010002678">
    <property type="protein sequence ID" value="KAF4131753.1"/>
    <property type="molecule type" value="Genomic_DNA"/>
</dbReference>
<dbReference type="PROSITE" id="PS50240">
    <property type="entry name" value="TRYPSIN_DOM"/>
    <property type="match status" value="1"/>
</dbReference>
<evidence type="ECO:0000259" key="7">
    <source>
        <dbReference type="PROSITE" id="PS50240"/>
    </source>
</evidence>
<evidence type="ECO:0000313" key="9">
    <source>
        <dbReference type="Proteomes" id="UP000704712"/>
    </source>
</evidence>
<evidence type="ECO:0000256" key="6">
    <source>
        <dbReference type="ARBA" id="ARBA00023180"/>
    </source>
</evidence>
<keyword evidence="2" id="KW-0964">Secreted</keyword>
<comment type="caution">
    <text evidence="8">The sequence shown here is derived from an EMBL/GenBank/DDBJ whole genome shotgun (WGS) entry which is preliminary data.</text>
</comment>
<dbReference type="GO" id="GO:0004252">
    <property type="term" value="F:serine-type endopeptidase activity"/>
    <property type="evidence" value="ECO:0007669"/>
    <property type="project" value="InterPro"/>
</dbReference>
<dbReference type="InterPro" id="IPR009003">
    <property type="entry name" value="Peptidase_S1_PA"/>
</dbReference>
<dbReference type="GO" id="GO:0005576">
    <property type="term" value="C:extracellular region"/>
    <property type="evidence" value="ECO:0007669"/>
    <property type="project" value="UniProtKB-SubCell"/>
</dbReference>
<comment type="subcellular location">
    <subcellularLocation>
        <location evidence="1">Secreted</location>
    </subcellularLocation>
</comment>
<dbReference type="InterPro" id="IPR043504">
    <property type="entry name" value="Peptidase_S1_PA_chymotrypsin"/>
</dbReference>
<evidence type="ECO:0000313" key="8">
    <source>
        <dbReference type="EMBL" id="KAF4131753.1"/>
    </source>
</evidence>
<evidence type="ECO:0000256" key="2">
    <source>
        <dbReference type="ARBA" id="ARBA00022525"/>
    </source>
</evidence>
<dbReference type="Proteomes" id="UP000704712">
    <property type="component" value="Unassembled WGS sequence"/>
</dbReference>
<organism evidence="8 9">
    <name type="scientific">Phytophthora infestans</name>
    <name type="common">Potato late blight agent</name>
    <name type="synonym">Botrytis infestans</name>
    <dbReference type="NCBI Taxonomy" id="4787"/>
    <lineage>
        <taxon>Eukaryota</taxon>
        <taxon>Sar</taxon>
        <taxon>Stramenopiles</taxon>
        <taxon>Oomycota</taxon>
        <taxon>Peronosporomycetes</taxon>
        <taxon>Peronosporales</taxon>
        <taxon>Peronosporaceae</taxon>
        <taxon>Phytophthora</taxon>
    </lineage>
</organism>
<keyword evidence="5" id="KW-1015">Disulfide bond</keyword>
<dbReference type="SMART" id="SM00020">
    <property type="entry name" value="Tryp_SPc"/>
    <property type="match status" value="1"/>
</dbReference>